<dbReference type="STRING" id="1658172.A0A1B7P210"/>
<evidence type="ECO:0000313" key="2">
    <source>
        <dbReference type="EMBL" id="OAX83065.1"/>
    </source>
</evidence>
<keyword evidence="3" id="KW-1185">Reference proteome</keyword>
<comment type="caution">
    <text evidence="2">The sequence shown here is derived from an EMBL/GenBank/DDBJ whole genome shotgun (WGS) entry which is preliminary data.</text>
</comment>
<dbReference type="EMBL" id="LGUA01000220">
    <property type="protein sequence ID" value="OAX83065.1"/>
    <property type="molecule type" value="Genomic_DNA"/>
</dbReference>
<evidence type="ECO:0000256" key="1">
    <source>
        <dbReference type="SAM" id="MobiDB-lite"/>
    </source>
</evidence>
<sequence length="160" mass="18285">MSNNNASPPSLIPRPVTGNSVYGQLDPSTSPNAQNQETNAEHTLEDSSRETEDRAIDAYENLALSLRDCDWEQLQKKFTDAMDERSQAERVLQKETAEILEIFISWSQTTAYRDEDRAYKRLKTRMGFAQNSEAKLEEKKKHYANVVKAFENALALLRVD</sequence>
<gene>
    <name evidence="2" type="ORF">ACJ72_02583</name>
</gene>
<reference evidence="2 3" key="1">
    <citation type="submission" date="2015-07" db="EMBL/GenBank/DDBJ databases">
        <title>Emmonsia species relationships and genome sequence.</title>
        <authorList>
            <person name="Cuomo C.A."/>
            <person name="Schwartz I.S."/>
            <person name="Kenyon C."/>
            <person name="de Hoog G.S."/>
            <person name="Govender N.P."/>
            <person name="Botha A."/>
            <person name="Moreno L."/>
            <person name="de Vries M."/>
            <person name="Munoz J.F."/>
            <person name="Stielow J.B."/>
        </authorList>
    </citation>
    <scope>NUCLEOTIDE SEQUENCE [LARGE SCALE GENOMIC DNA]</scope>
    <source>
        <strain evidence="2 3">CBS 136260</strain>
    </source>
</reference>
<dbReference type="AlphaFoldDB" id="A0A1B7P210"/>
<dbReference type="Proteomes" id="UP000091918">
    <property type="component" value="Unassembled WGS sequence"/>
</dbReference>
<protein>
    <submittedName>
        <fullName evidence="2">Uncharacterized protein</fullName>
    </submittedName>
</protein>
<feature type="region of interest" description="Disordered" evidence="1">
    <location>
        <begin position="1"/>
        <end position="54"/>
    </location>
</feature>
<dbReference type="OrthoDB" id="5335351at2759"/>
<name>A0A1B7P210_9EURO</name>
<feature type="compositionally biased region" description="Polar residues" evidence="1">
    <location>
        <begin position="17"/>
        <end position="38"/>
    </location>
</feature>
<proteinExistence type="predicted"/>
<feature type="compositionally biased region" description="Basic and acidic residues" evidence="1">
    <location>
        <begin position="39"/>
        <end position="54"/>
    </location>
</feature>
<evidence type="ECO:0000313" key="3">
    <source>
        <dbReference type="Proteomes" id="UP000091918"/>
    </source>
</evidence>
<organism evidence="2 3">
    <name type="scientific">Emergomyces africanus</name>
    <dbReference type="NCBI Taxonomy" id="1955775"/>
    <lineage>
        <taxon>Eukaryota</taxon>
        <taxon>Fungi</taxon>
        <taxon>Dikarya</taxon>
        <taxon>Ascomycota</taxon>
        <taxon>Pezizomycotina</taxon>
        <taxon>Eurotiomycetes</taxon>
        <taxon>Eurotiomycetidae</taxon>
        <taxon>Onygenales</taxon>
        <taxon>Ajellomycetaceae</taxon>
        <taxon>Emergomyces</taxon>
    </lineage>
</organism>
<accession>A0A1B7P210</accession>